<evidence type="ECO:0000256" key="5">
    <source>
        <dbReference type="ARBA" id="ARBA00023136"/>
    </source>
</evidence>
<comment type="similarity">
    <text evidence="6">Belongs to the phycobilisome linker protein family.</text>
</comment>
<dbReference type="STRING" id="582515.KR51_00035230"/>
<proteinExistence type="inferred from homology"/>
<keyword evidence="5" id="KW-0472">Membrane</keyword>
<dbReference type="RefSeq" id="WP_022609143.1">
    <property type="nucleotide sequence ID" value="NZ_ASSJ01000082.1"/>
</dbReference>
<dbReference type="OrthoDB" id="448032at2"/>
<evidence type="ECO:0000313" key="9">
    <source>
        <dbReference type="Proteomes" id="UP000016960"/>
    </source>
</evidence>
<sequence length="255" mass="29491">MPIPLLNYAPTCQNQRVDGYEVGSEERMQMGADTSMTTASDVDAIIWAAYRQVFGEHQILKSNRQPFLESQLRFGQLTVREFVRGLASSDVFRRLNHEPNTNYRFVEICVQRLLGRDIYNEREKIAWSIVIVSKGVRGFIDDLVDSEEYLANFGEDYVPFQRRRVLNQRDSGETPFNLKTPRYEAYHRQQLGFPQIVWQSTVRRFIPQEKQVRNGDPRQFLGVARGLASAKREGKTSVSAMNVDFLSKVPYRKAS</sequence>
<evidence type="ECO:0000256" key="4">
    <source>
        <dbReference type="ARBA" id="ARBA00023078"/>
    </source>
</evidence>
<dbReference type="Proteomes" id="UP000016960">
    <property type="component" value="Unassembled WGS sequence"/>
</dbReference>
<keyword evidence="9" id="KW-1185">Reference proteome</keyword>
<dbReference type="GO" id="GO:0012505">
    <property type="term" value="C:endomembrane system"/>
    <property type="evidence" value="ECO:0007669"/>
    <property type="project" value="UniProtKB-SubCell"/>
</dbReference>
<dbReference type="eggNOG" id="COG0448">
    <property type="taxonomic scope" value="Bacteria"/>
</dbReference>
<accession>U5DK26</accession>
<dbReference type="EMBL" id="ASSJ01000082">
    <property type="protein sequence ID" value="ERN40035.1"/>
    <property type="molecule type" value="Genomic_DNA"/>
</dbReference>
<comment type="subcellular location">
    <subcellularLocation>
        <location evidence="1">Endomembrane system</location>
    </subcellularLocation>
</comment>
<dbReference type="Pfam" id="PF00427">
    <property type="entry name" value="PBS_linker_poly"/>
    <property type="match status" value="1"/>
</dbReference>
<dbReference type="GO" id="GO:0030089">
    <property type="term" value="C:phycobilisome"/>
    <property type="evidence" value="ECO:0007669"/>
    <property type="project" value="UniProtKB-UniRule"/>
</dbReference>
<dbReference type="AlphaFoldDB" id="U5DK26"/>
<keyword evidence="4" id="KW-0793">Thylakoid</keyword>
<evidence type="ECO:0000256" key="6">
    <source>
        <dbReference type="PROSITE-ProRule" id="PRU00775"/>
    </source>
</evidence>
<dbReference type="Gene3D" id="1.10.3130.20">
    <property type="entry name" value="Phycobilisome linker domain"/>
    <property type="match status" value="1"/>
</dbReference>
<evidence type="ECO:0000256" key="3">
    <source>
        <dbReference type="ARBA" id="ARBA00022738"/>
    </source>
</evidence>
<evidence type="ECO:0000259" key="7">
    <source>
        <dbReference type="PROSITE" id="PS51445"/>
    </source>
</evidence>
<evidence type="ECO:0000256" key="2">
    <source>
        <dbReference type="ARBA" id="ARBA00022549"/>
    </source>
</evidence>
<keyword evidence="2" id="KW-0042">Antenna complex</keyword>
<name>U5DK26_9CHRO</name>
<dbReference type="PATRIC" id="fig|582515.4.peg.3958"/>
<dbReference type="InterPro" id="IPR001297">
    <property type="entry name" value="PBS_linker_dom"/>
</dbReference>
<evidence type="ECO:0000256" key="1">
    <source>
        <dbReference type="ARBA" id="ARBA00004308"/>
    </source>
</evidence>
<dbReference type="InterPro" id="IPR016470">
    <property type="entry name" value="Phycobilisome"/>
</dbReference>
<evidence type="ECO:0000313" key="8">
    <source>
        <dbReference type="EMBL" id="ERN40035.1"/>
    </source>
</evidence>
<dbReference type="InParanoid" id="U5DK26"/>
<organism evidence="8 9">
    <name type="scientific">Rubidibacter lacunae KORDI 51-2</name>
    <dbReference type="NCBI Taxonomy" id="582515"/>
    <lineage>
        <taxon>Bacteria</taxon>
        <taxon>Bacillati</taxon>
        <taxon>Cyanobacteriota</taxon>
        <taxon>Cyanophyceae</taxon>
        <taxon>Oscillatoriophycideae</taxon>
        <taxon>Chroococcales</taxon>
        <taxon>Aphanothecaceae</taxon>
        <taxon>Rubidibacter</taxon>
    </lineage>
</organism>
<feature type="domain" description="PBS-linker" evidence="7">
    <location>
        <begin position="11"/>
        <end position="190"/>
    </location>
</feature>
<reference evidence="8 9" key="1">
    <citation type="submission" date="2013-05" db="EMBL/GenBank/DDBJ databases">
        <title>Draft genome sequence of Rubidibacter lacunae KORDI 51-2.</title>
        <authorList>
            <person name="Choi D.H."/>
            <person name="Noh J.H."/>
            <person name="Kwon K.-K."/>
            <person name="Lee J.-H."/>
            <person name="Ryu J.-Y."/>
        </authorList>
    </citation>
    <scope>NUCLEOTIDE SEQUENCE [LARGE SCALE GENOMIC DNA]</scope>
    <source>
        <strain evidence="8 9">KORDI 51-2</strain>
    </source>
</reference>
<dbReference type="InterPro" id="IPR038255">
    <property type="entry name" value="PBS_linker_sf"/>
</dbReference>
<dbReference type="PANTHER" id="PTHR34011">
    <property type="entry name" value="PHYCOBILISOME 32.1 KDA LINKER POLYPEPTIDE, PHYCOCYANIN-ASSOCIATED, ROD 2-RELATED"/>
    <property type="match status" value="1"/>
</dbReference>
<dbReference type="PROSITE" id="PS51445">
    <property type="entry name" value="PBS_LINKER"/>
    <property type="match status" value="1"/>
</dbReference>
<protein>
    <submittedName>
        <fullName evidence="8">Phycobilisome linker polypeptide</fullName>
    </submittedName>
</protein>
<dbReference type="PIRSF" id="PIRSF005898">
    <property type="entry name" value="Phycobilisome_CpeC/CpcI"/>
    <property type="match status" value="1"/>
</dbReference>
<keyword evidence="3 6" id="KW-0605">Phycobilisome</keyword>
<dbReference type="GO" id="GO:0015979">
    <property type="term" value="P:photosynthesis"/>
    <property type="evidence" value="ECO:0007669"/>
    <property type="project" value="InterPro"/>
</dbReference>
<gene>
    <name evidence="8" type="ORF">KR51_00035230</name>
</gene>
<comment type="caution">
    <text evidence="8">The sequence shown here is derived from an EMBL/GenBank/DDBJ whole genome shotgun (WGS) entry which is preliminary data.</text>
</comment>